<proteinExistence type="predicted"/>
<keyword evidence="1" id="KW-0812">Transmembrane</keyword>
<sequence>METQQWVAALTLTGLLMTILVLAGLSVATTPRRFNRVCFQTKMDDAHILLAAFSQTPSEQDAIAAAIRACSH</sequence>
<dbReference type="RefSeq" id="WP_408141211.1">
    <property type="nucleotide sequence ID" value="NZ_JAQQCJ010000002.1"/>
</dbReference>
<dbReference type="Proteomes" id="UP001629392">
    <property type="component" value="Unassembled WGS sequence"/>
</dbReference>
<keyword evidence="1" id="KW-1133">Transmembrane helix</keyword>
<keyword evidence="1" id="KW-0472">Membrane</keyword>
<protein>
    <submittedName>
        <fullName evidence="2">Uncharacterized protein</fullName>
    </submittedName>
</protein>
<dbReference type="EMBL" id="JAQQCL010000002">
    <property type="protein sequence ID" value="MFM0715577.1"/>
    <property type="molecule type" value="Genomic_DNA"/>
</dbReference>
<accession>A0ABW9E9V0</accession>
<gene>
    <name evidence="2" type="ORF">PQQ73_04465</name>
</gene>
<feature type="transmembrane region" description="Helical" evidence="1">
    <location>
        <begin position="6"/>
        <end position="27"/>
    </location>
</feature>
<comment type="caution">
    <text evidence="2">The sequence shown here is derived from an EMBL/GenBank/DDBJ whole genome shotgun (WGS) entry which is preliminary data.</text>
</comment>
<evidence type="ECO:0000313" key="2">
    <source>
        <dbReference type="EMBL" id="MFM0715577.1"/>
    </source>
</evidence>
<organism evidence="2 3">
    <name type="scientific">Paraburkholderia strydomiana</name>
    <dbReference type="NCBI Taxonomy" id="1245417"/>
    <lineage>
        <taxon>Bacteria</taxon>
        <taxon>Pseudomonadati</taxon>
        <taxon>Pseudomonadota</taxon>
        <taxon>Betaproteobacteria</taxon>
        <taxon>Burkholderiales</taxon>
        <taxon>Burkholderiaceae</taxon>
        <taxon>Paraburkholderia</taxon>
    </lineage>
</organism>
<evidence type="ECO:0000313" key="3">
    <source>
        <dbReference type="Proteomes" id="UP001629392"/>
    </source>
</evidence>
<keyword evidence="3" id="KW-1185">Reference proteome</keyword>
<evidence type="ECO:0000256" key="1">
    <source>
        <dbReference type="SAM" id="Phobius"/>
    </source>
</evidence>
<reference evidence="2 3" key="1">
    <citation type="journal article" date="2024" name="Chem. Sci.">
        <title>Discovery of megapolipeptins by genome mining of a Burkholderiales bacteria collection.</title>
        <authorList>
            <person name="Paulo B.S."/>
            <person name="Recchia M.J.J."/>
            <person name="Lee S."/>
            <person name="Fergusson C.H."/>
            <person name="Romanowski S.B."/>
            <person name="Hernandez A."/>
            <person name="Krull N."/>
            <person name="Liu D.Y."/>
            <person name="Cavanagh H."/>
            <person name="Bos A."/>
            <person name="Gray C.A."/>
            <person name="Murphy B.T."/>
            <person name="Linington R.G."/>
            <person name="Eustaquio A.S."/>
        </authorList>
    </citation>
    <scope>NUCLEOTIDE SEQUENCE [LARGE SCALE GENOMIC DNA]</scope>
    <source>
        <strain evidence="2 3">RL17-350-BIC-E</strain>
    </source>
</reference>
<name>A0ABW9E9V0_9BURK</name>